<feature type="transmembrane region" description="Helical" evidence="1">
    <location>
        <begin position="12"/>
        <end position="31"/>
    </location>
</feature>
<sequence>MIEVTDREKSIGACALAVGLVVGLWAGLWLLPVEALDVPTDVQETSTGTVERAVYLPVPRSFFGVTIAGMAIAAWYSYTRLRDEPSEATEEEVRNAVSDGGTDR</sequence>
<protein>
    <submittedName>
        <fullName evidence="2">Uncharacterized protein</fullName>
    </submittedName>
</protein>
<dbReference type="Proteomes" id="UP000324021">
    <property type="component" value="Unassembled WGS sequence"/>
</dbReference>
<dbReference type="EMBL" id="FMZP01000001">
    <property type="protein sequence ID" value="SDC05984.1"/>
    <property type="molecule type" value="Genomic_DNA"/>
</dbReference>
<keyword evidence="1" id="KW-0812">Transmembrane</keyword>
<proteinExistence type="predicted"/>
<gene>
    <name evidence="2" type="ORF">SAMN05192552_1001266</name>
</gene>
<evidence type="ECO:0000256" key="1">
    <source>
        <dbReference type="SAM" id="Phobius"/>
    </source>
</evidence>
<feature type="transmembrane region" description="Helical" evidence="1">
    <location>
        <begin position="61"/>
        <end position="78"/>
    </location>
</feature>
<keyword evidence="1" id="KW-1133">Transmembrane helix</keyword>
<organism evidence="2 3">
    <name type="scientific">Natrinema hispanicum</name>
    <dbReference type="NCBI Taxonomy" id="392421"/>
    <lineage>
        <taxon>Archaea</taxon>
        <taxon>Methanobacteriati</taxon>
        <taxon>Methanobacteriota</taxon>
        <taxon>Stenosarchaea group</taxon>
        <taxon>Halobacteria</taxon>
        <taxon>Halobacteriales</taxon>
        <taxon>Natrialbaceae</taxon>
        <taxon>Natrinema</taxon>
    </lineage>
</organism>
<dbReference type="RefSeq" id="WP_149782210.1">
    <property type="nucleotide sequence ID" value="NZ_FMZP01000001.1"/>
</dbReference>
<reference evidence="2 3" key="1">
    <citation type="submission" date="2016-10" db="EMBL/GenBank/DDBJ databases">
        <authorList>
            <person name="Varghese N."/>
            <person name="Submissions S."/>
        </authorList>
    </citation>
    <scope>NUCLEOTIDE SEQUENCE [LARGE SCALE GENOMIC DNA]</scope>
    <source>
        <strain evidence="2 3">CDM_1</strain>
    </source>
</reference>
<name>A0A1G6IHQ0_9EURY</name>
<keyword evidence="1" id="KW-0472">Membrane</keyword>
<evidence type="ECO:0000313" key="3">
    <source>
        <dbReference type="Proteomes" id="UP000324021"/>
    </source>
</evidence>
<accession>A0A1G6IHQ0</accession>
<evidence type="ECO:0000313" key="2">
    <source>
        <dbReference type="EMBL" id="SDC05984.1"/>
    </source>
</evidence>
<dbReference type="AlphaFoldDB" id="A0A1G6IHQ0"/>